<feature type="non-terminal residue" evidence="2">
    <location>
        <position position="1"/>
    </location>
</feature>
<sequence length="30" mass="3415">DLDVDEGGGYFVTPYDLLNSKYFDKVSFIP</sequence>
<dbReference type="EMBL" id="CAHJWF010000604">
    <property type="protein sequence ID" value="CAB5508330.1"/>
    <property type="molecule type" value="Genomic_DNA"/>
</dbReference>
<keyword evidence="3" id="KW-1185">Reference proteome</keyword>
<dbReference type="Proteomes" id="UP000626656">
    <property type="component" value="Unassembled WGS sequence"/>
</dbReference>
<dbReference type="PROSITE" id="PS51394">
    <property type="entry name" value="PFU"/>
    <property type="match status" value="1"/>
</dbReference>
<name>A0ABN7GEZ7_9GAMM</name>
<evidence type="ECO:0000259" key="1">
    <source>
        <dbReference type="PROSITE" id="PS51394"/>
    </source>
</evidence>
<comment type="caution">
    <text evidence="2">The sequence shown here is derived from an EMBL/GenBank/DDBJ whole genome shotgun (WGS) entry which is preliminary data.</text>
</comment>
<gene>
    <name evidence="2" type="ORF">AZO1586I_2605</name>
</gene>
<evidence type="ECO:0000313" key="3">
    <source>
        <dbReference type="Proteomes" id="UP000626656"/>
    </source>
</evidence>
<dbReference type="InterPro" id="IPR015155">
    <property type="entry name" value="PFU"/>
</dbReference>
<accession>A0ABN7GEZ7</accession>
<evidence type="ECO:0000313" key="2">
    <source>
        <dbReference type="EMBL" id="CAB5508330.1"/>
    </source>
</evidence>
<feature type="domain" description="PFU" evidence="1">
    <location>
        <begin position="1"/>
        <end position="30"/>
    </location>
</feature>
<protein>
    <recommendedName>
        <fullName evidence="1">PFU domain-containing protein</fullName>
    </recommendedName>
</protein>
<organism evidence="2 3">
    <name type="scientific">Bathymodiolus thermophilus thioautotrophic gill symbiont</name>
    <dbReference type="NCBI Taxonomy" id="2360"/>
    <lineage>
        <taxon>Bacteria</taxon>
        <taxon>Pseudomonadati</taxon>
        <taxon>Pseudomonadota</taxon>
        <taxon>Gammaproteobacteria</taxon>
        <taxon>sulfur-oxidizing symbionts</taxon>
    </lineage>
</organism>
<proteinExistence type="predicted"/>
<reference evidence="2 3" key="1">
    <citation type="submission" date="2020-05" db="EMBL/GenBank/DDBJ databases">
        <authorList>
            <person name="Petersen J."/>
            <person name="Sayavedra L."/>
        </authorList>
    </citation>
    <scope>NUCLEOTIDE SEQUENCE [LARGE SCALE GENOMIC DNA]</scope>
    <source>
        <strain evidence="2">B azoricus SOX ET2 1586I</strain>
    </source>
</reference>